<reference evidence="2" key="2">
    <citation type="journal article" date="2018" name="BMC Genomics">
        <title>Genomic insights into host adaptation between the wheat stripe rust pathogen (Puccinia striiformis f. sp. tritici) and the barley stripe rust pathogen (Puccinia striiformis f. sp. hordei).</title>
        <authorList>
            <person name="Xia C."/>
            <person name="Wang M."/>
            <person name="Yin C."/>
            <person name="Cornejo O.E."/>
            <person name="Hulbert S.H."/>
            <person name="Chen X."/>
        </authorList>
    </citation>
    <scope>NUCLEOTIDE SEQUENCE [LARGE SCALE GENOMIC DNA]</scope>
    <source>
        <strain evidence="2">93TX-2</strain>
    </source>
</reference>
<reference evidence="2" key="3">
    <citation type="journal article" date="2018" name="Mol. Plant Microbe Interact.">
        <title>Genome sequence resources for the wheat stripe rust pathogen (Puccinia striiformis f. sp. tritici) and the barley stripe rust pathogen (Puccinia striiformis f. sp. hordei).</title>
        <authorList>
            <person name="Xia C."/>
            <person name="Wang M."/>
            <person name="Yin C."/>
            <person name="Cornejo O.E."/>
            <person name="Hulbert S.H."/>
            <person name="Chen X."/>
        </authorList>
    </citation>
    <scope>NUCLEOTIDE SEQUENCE [LARGE SCALE GENOMIC DNA]</scope>
    <source>
        <strain evidence="2">93TX-2</strain>
    </source>
</reference>
<evidence type="ECO:0000313" key="1">
    <source>
        <dbReference type="EMBL" id="POW22339.1"/>
    </source>
</evidence>
<reference evidence="1 2" key="1">
    <citation type="submission" date="2017-12" db="EMBL/GenBank/DDBJ databases">
        <title>Gene loss provides genomic basis for host adaptation in cereal stripe rust fungi.</title>
        <authorList>
            <person name="Xia C."/>
        </authorList>
    </citation>
    <scope>NUCLEOTIDE SEQUENCE [LARGE SCALE GENOMIC DNA]</scope>
    <source>
        <strain evidence="1 2">93TX-2</strain>
    </source>
</reference>
<proteinExistence type="predicted"/>
<name>A0A2S4WKQ1_9BASI</name>
<dbReference type="EMBL" id="PKSM01000011">
    <property type="protein sequence ID" value="POW22339.1"/>
    <property type="molecule type" value="Genomic_DNA"/>
</dbReference>
<organism evidence="1 2">
    <name type="scientific">Puccinia striiformis</name>
    <dbReference type="NCBI Taxonomy" id="27350"/>
    <lineage>
        <taxon>Eukaryota</taxon>
        <taxon>Fungi</taxon>
        <taxon>Dikarya</taxon>
        <taxon>Basidiomycota</taxon>
        <taxon>Pucciniomycotina</taxon>
        <taxon>Pucciniomycetes</taxon>
        <taxon>Pucciniales</taxon>
        <taxon>Pucciniaceae</taxon>
        <taxon>Puccinia</taxon>
    </lineage>
</organism>
<dbReference type="AlphaFoldDB" id="A0A2S4WKQ1"/>
<accession>A0A2S4WKQ1</accession>
<keyword evidence="2" id="KW-1185">Reference proteome</keyword>
<protein>
    <submittedName>
        <fullName evidence="1">Uncharacterized protein</fullName>
    </submittedName>
</protein>
<evidence type="ECO:0000313" key="2">
    <source>
        <dbReference type="Proteomes" id="UP000238274"/>
    </source>
</evidence>
<sequence>MDQVARLLVSDNKDESNGDVKIEVEDLIDAHLEEILRREDVGLFEEPTNKDKNEN</sequence>
<comment type="caution">
    <text evidence="1">The sequence shown here is derived from an EMBL/GenBank/DDBJ whole genome shotgun (WGS) entry which is preliminary data.</text>
</comment>
<dbReference type="Proteomes" id="UP000238274">
    <property type="component" value="Unassembled WGS sequence"/>
</dbReference>
<dbReference type="VEuPathDB" id="FungiDB:PSHT_01403"/>
<gene>
    <name evidence="1" type="ORF">PSHT_01403</name>
</gene>